<evidence type="ECO:0000256" key="1">
    <source>
        <dbReference type="ARBA" id="ARBA00022741"/>
    </source>
</evidence>
<evidence type="ECO:0000256" key="3">
    <source>
        <dbReference type="ARBA" id="ARBA00022840"/>
    </source>
</evidence>
<organism evidence="4 5">
    <name type="scientific">Spirosoma telluris</name>
    <dbReference type="NCBI Taxonomy" id="2183553"/>
    <lineage>
        <taxon>Bacteria</taxon>
        <taxon>Pseudomonadati</taxon>
        <taxon>Bacteroidota</taxon>
        <taxon>Cytophagia</taxon>
        <taxon>Cytophagales</taxon>
        <taxon>Cytophagaceae</taxon>
        <taxon>Spirosoma</taxon>
    </lineage>
</organism>
<dbReference type="InterPro" id="IPR049730">
    <property type="entry name" value="SNF2/RAD54-like_C"/>
</dbReference>
<evidence type="ECO:0000313" key="4">
    <source>
        <dbReference type="EMBL" id="RAI74668.1"/>
    </source>
</evidence>
<dbReference type="GO" id="GO:0008094">
    <property type="term" value="F:ATP-dependent activity, acting on DNA"/>
    <property type="evidence" value="ECO:0007669"/>
    <property type="project" value="TreeGrafter"/>
</dbReference>
<dbReference type="InterPro" id="IPR050628">
    <property type="entry name" value="SNF2_RAD54_helicase_TF"/>
</dbReference>
<evidence type="ECO:0000313" key="5">
    <source>
        <dbReference type="Proteomes" id="UP000249016"/>
    </source>
</evidence>
<evidence type="ECO:0008006" key="6">
    <source>
        <dbReference type="Google" id="ProtNLM"/>
    </source>
</evidence>
<dbReference type="OrthoDB" id="9760715at2"/>
<dbReference type="PANTHER" id="PTHR45626">
    <property type="entry name" value="TRANSCRIPTION TERMINATION FACTOR 2-RELATED"/>
    <property type="match status" value="1"/>
</dbReference>
<comment type="caution">
    <text evidence="4">The sequence shown here is derived from an EMBL/GenBank/DDBJ whole genome shotgun (WGS) entry which is preliminary data.</text>
</comment>
<dbReference type="GO" id="GO:0006281">
    <property type="term" value="P:DNA repair"/>
    <property type="evidence" value="ECO:0007669"/>
    <property type="project" value="TreeGrafter"/>
</dbReference>
<reference evidence="4 5" key="1">
    <citation type="submission" date="2018-06" db="EMBL/GenBank/DDBJ databases">
        <title>Spirosoma sp. HMF3257 Genome sequencing and assembly.</title>
        <authorList>
            <person name="Kang H."/>
            <person name="Cha I."/>
            <person name="Kim H."/>
            <person name="Kang J."/>
            <person name="Joh K."/>
        </authorList>
    </citation>
    <scope>NUCLEOTIDE SEQUENCE [LARGE SCALE GENOMIC DNA]</scope>
    <source>
        <strain evidence="4 5">HMF3257</strain>
    </source>
</reference>
<dbReference type="Gene3D" id="3.40.50.300">
    <property type="entry name" value="P-loop containing nucleotide triphosphate hydrolases"/>
    <property type="match status" value="1"/>
</dbReference>
<keyword evidence="5" id="KW-1185">Reference proteome</keyword>
<sequence>MVFIFDPWWNKAAENQAIDRSHRIGQERKVIAYKMIAQGTIEEKILELQEKKAELFNAIIGADASALKSFSESDIAFMLG</sequence>
<dbReference type="EMBL" id="QLII01000001">
    <property type="protein sequence ID" value="RAI74668.1"/>
    <property type="molecule type" value="Genomic_DNA"/>
</dbReference>
<dbReference type="GO" id="GO:0016787">
    <property type="term" value="F:hydrolase activity"/>
    <property type="evidence" value="ECO:0007669"/>
    <property type="project" value="UniProtKB-KW"/>
</dbReference>
<proteinExistence type="predicted"/>
<evidence type="ECO:0000256" key="2">
    <source>
        <dbReference type="ARBA" id="ARBA00022801"/>
    </source>
</evidence>
<keyword evidence="2" id="KW-0378">Hydrolase</keyword>
<keyword evidence="1" id="KW-0547">Nucleotide-binding</keyword>
<dbReference type="CDD" id="cd18793">
    <property type="entry name" value="SF2_C_SNF"/>
    <property type="match status" value="1"/>
</dbReference>
<dbReference type="GO" id="GO:0005524">
    <property type="term" value="F:ATP binding"/>
    <property type="evidence" value="ECO:0007669"/>
    <property type="project" value="UniProtKB-KW"/>
</dbReference>
<name>A0A327NPR1_9BACT</name>
<protein>
    <recommendedName>
        <fullName evidence="6">SWF/SNF helicase family protein</fullName>
    </recommendedName>
</protein>
<dbReference type="AlphaFoldDB" id="A0A327NPR1"/>
<keyword evidence="3" id="KW-0067">ATP-binding</keyword>
<gene>
    <name evidence="4" type="ORF">HMF3257_11080</name>
</gene>
<dbReference type="SUPFAM" id="SSF52540">
    <property type="entry name" value="P-loop containing nucleoside triphosphate hydrolases"/>
    <property type="match status" value="1"/>
</dbReference>
<accession>A0A327NPR1</accession>
<dbReference type="InterPro" id="IPR027417">
    <property type="entry name" value="P-loop_NTPase"/>
</dbReference>
<dbReference type="Proteomes" id="UP000249016">
    <property type="component" value="Unassembled WGS sequence"/>
</dbReference>